<evidence type="ECO:0000256" key="2">
    <source>
        <dbReference type="ARBA" id="ARBA00005985"/>
    </source>
</evidence>
<feature type="transmembrane region" description="Helical" evidence="7">
    <location>
        <begin position="173"/>
        <end position="191"/>
    </location>
</feature>
<dbReference type="InterPro" id="IPR000537">
    <property type="entry name" value="UbiA_prenyltransferase"/>
</dbReference>
<dbReference type="Proteomes" id="UP001341840">
    <property type="component" value="Unassembled WGS sequence"/>
</dbReference>
<gene>
    <name evidence="8" type="primary">HPT1_7</name>
    <name evidence="8" type="ORF">PIB30_024953</name>
</gene>
<comment type="similarity">
    <text evidence="2">Belongs to the UbiA prenyltransferase family.</text>
</comment>
<keyword evidence="3" id="KW-0808">Transferase</keyword>
<feature type="transmembrane region" description="Helical" evidence="7">
    <location>
        <begin position="37"/>
        <end position="58"/>
    </location>
</feature>
<keyword evidence="9" id="KW-1185">Reference proteome</keyword>
<dbReference type="PANTHER" id="PTHR43009:SF7">
    <property type="entry name" value="HOMOGENTISATE GERANYLGERANYLTRANSFERASE, CHLOROPLASTIC"/>
    <property type="match status" value="1"/>
</dbReference>
<sequence>MAPYCFMLLYITGVNHLADIEIDKINKPYRPLASSKISYRAGVVIVVASLFMSFGIGLKIGSKPLLWGLVTIFVAMTVYSVNLPLLRWKKSTMGTLASNVPTILVAYNLAPYFHMKTFVLKKAATFTRPLAFTTVVMSLFNVVLALFKDIPDIEGDKKAGHQTLSIRLGPKRVFWYCITLLEITYGVAVIMGVTSPFLWSKIFTVLAHATVALILWFRANSVDLKSKEALQSLYMFMWQLLYLENVLVLFVR</sequence>
<organism evidence="8 9">
    <name type="scientific">Stylosanthes scabra</name>
    <dbReference type="NCBI Taxonomy" id="79078"/>
    <lineage>
        <taxon>Eukaryota</taxon>
        <taxon>Viridiplantae</taxon>
        <taxon>Streptophyta</taxon>
        <taxon>Embryophyta</taxon>
        <taxon>Tracheophyta</taxon>
        <taxon>Spermatophyta</taxon>
        <taxon>Magnoliopsida</taxon>
        <taxon>eudicotyledons</taxon>
        <taxon>Gunneridae</taxon>
        <taxon>Pentapetalae</taxon>
        <taxon>rosids</taxon>
        <taxon>fabids</taxon>
        <taxon>Fabales</taxon>
        <taxon>Fabaceae</taxon>
        <taxon>Papilionoideae</taxon>
        <taxon>50 kb inversion clade</taxon>
        <taxon>dalbergioids sensu lato</taxon>
        <taxon>Dalbergieae</taxon>
        <taxon>Pterocarpus clade</taxon>
        <taxon>Stylosanthes</taxon>
    </lineage>
</organism>
<comment type="caution">
    <text evidence="8">The sequence shown here is derived from an EMBL/GenBank/DDBJ whole genome shotgun (WGS) entry which is preliminary data.</text>
</comment>
<feature type="transmembrane region" description="Helical" evidence="7">
    <location>
        <begin position="197"/>
        <end position="217"/>
    </location>
</feature>
<dbReference type="GO" id="GO:0016757">
    <property type="term" value="F:glycosyltransferase activity"/>
    <property type="evidence" value="ECO:0007669"/>
    <property type="project" value="UniProtKB-KW"/>
</dbReference>
<evidence type="ECO:0000256" key="5">
    <source>
        <dbReference type="ARBA" id="ARBA00022989"/>
    </source>
</evidence>
<keyword evidence="4 7" id="KW-0812">Transmembrane</keyword>
<feature type="transmembrane region" description="Helical" evidence="7">
    <location>
        <begin position="64"/>
        <end position="86"/>
    </location>
</feature>
<feature type="transmembrane region" description="Helical" evidence="7">
    <location>
        <begin position="130"/>
        <end position="147"/>
    </location>
</feature>
<dbReference type="Pfam" id="PF01040">
    <property type="entry name" value="UbiA"/>
    <property type="match status" value="1"/>
</dbReference>
<evidence type="ECO:0000256" key="1">
    <source>
        <dbReference type="ARBA" id="ARBA00004508"/>
    </source>
</evidence>
<keyword evidence="5 7" id="KW-1133">Transmembrane helix</keyword>
<proteinExistence type="inferred from homology"/>
<reference evidence="8 9" key="1">
    <citation type="journal article" date="2023" name="Plants (Basel)">
        <title>Bridging the Gap: Combining Genomics and Transcriptomics Approaches to Understand Stylosanthes scabra, an Orphan Legume from the Brazilian Caatinga.</title>
        <authorList>
            <person name="Ferreira-Neto J.R.C."/>
            <person name="da Silva M.D."/>
            <person name="Binneck E."/>
            <person name="de Melo N.F."/>
            <person name="da Silva R.H."/>
            <person name="de Melo A.L.T.M."/>
            <person name="Pandolfi V."/>
            <person name="Bustamante F.O."/>
            <person name="Brasileiro-Vidal A.C."/>
            <person name="Benko-Iseppon A.M."/>
        </authorList>
    </citation>
    <scope>NUCLEOTIDE SEQUENCE [LARGE SCALE GENOMIC DNA]</scope>
    <source>
        <tissue evidence="8">Leaves</tissue>
    </source>
</reference>
<accession>A0ABU6V933</accession>
<evidence type="ECO:0000313" key="8">
    <source>
        <dbReference type="EMBL" id="MED6169836.1"/>
    </source>
</evidence>
<evidence type="ECO:0000256" key="3">
    <source>
        <dbReference type="ARBA" id="ARBA00022679"/>
    </source>
</evidence>
<dbReference type="Gene3D" id="1.20.120.1780">
    <property type="entry name" value="UbiA prenyltransferase"/>
    <property type="match status" value="1"/>
</dbReference>
<dbReference type="InterPro" id="IPR044878">
    <property type="entry name" value="UbiA_sf"/>
</dbReference>
<name>A0ABU6V933_9FABA</name>
<evidence type="ECO:0000256" key="7">
    <source>
        <dbReference type="SAM" id="Phobius"/>
    </source>
</evidence>
<keyword evidence="8" id="KW-0328">Glycosyltransferase</keyword>
<protein>
    <submittedName>
        <fullName evidence="8">Hypoxanthine-guanine phosphoribosyltransferase</fullName>
    </submittedName>
</protein>
<keyword evidence="6 7" id="KW-0472">Membrane</keyword>
<evidence type="ECO:0000256" key="6">
    <source>
        <dbReference type="ARBA" id="ARBA00023136"/>
    </source>
</evidence>
<comment type="subcellular location">
    <subcellularLocation>
        <location evidence="1">Plastid</location>
        <location evidence="1">Chloroplast membrane</location>
        <topology evidence="1">Multi-pass membrane protein</topology>
    </subcellularLocation>
</comment>
<feature type="transmembrane region" description="Helical" evidence="7">
    <location>
        <begin position="229"/>
        <end position="251"/>
    </location>
</feature>
<dbReference type="PANTHER" id="PTHR43009">
    <property type="entry name" value="HOMOGENTISATE SOLANESYLTRANSFERASE, CHLOROPLASTIC"/>
    <property type="match status" value="1"/>
</dbReference>
<feature type="transmembrane region" description="Helical" evidence="7">
    <location>
        <begin position="93"/>
        <end position="110"/>
    </location>
</feature>
<evidence type="ECO:0000313" key="9">
    <source>
        <dbReference type="Proteomes" id="UP001341840"/>
    </source>
</evidence>
<dbReference type="Gene3D" id="1.10.357.140">
    <property type="entry name" value="UbiA prenyltransferase"/>
    <property type="match status" value="1"/>
</dbReference>
<dbReference type="EMBL" id="JASCZI010151125">
    <property type="protein sequence ID" value="MED6169836.1"/>
    <property type="molecule type" value="Genomic_DNA"/>
</dbReference>
<evidence type="ECO:0000256" key="4">
    <source>
        <dbReference type="ARBA" id="ARBA00022692"/>
    </source>
</evidence>